<name>A0ABY1B0X6_9PSED</name>
<keyword evidence="3" id="KW-1185">Reference proteome</keyword>
<comment type="caution">
    <text evidence="2">The sequence shown here is derived from an EMBL/GenBank/DDBJ whole genome shotgun (WGS) entry which is preliminary data.</text>
</comment>
<evidence type="ECO:0000313" key="2">
    <source>
        <dbReference type="EMBL" id="SEP66096.1"/>
    </source>
</evidence>
<proteinExistence type="predicted"/>
<dbReference type="SUPFAM" id="SSF53850">
    <property type="entry name" value="Periplasmic binding protein-like II"/>
    <property type="match status" value="1"/>
</dbReference>
<evidence type="ECO:0000313" key="3">
    <source>
        <dbReference type="Proteomes" id="UP000198512"/>
    </source>
</evidence>
<accession>A0ABY1B0X6</accession>
<reference evidence="2 3" key="1">
    <citation type="submission" date="2016-10" db="EMBL/GenBank/DDBJ databases">
        <authorList>
            <person name="Varghese N."/>
            <person name="Submissions S."/>
        </authorList>
    </citation>
    <scope>NUCLEOTIDE SEQUENCE [LARGE SCALE GENOMIC DNA]</scope>
    <source>
        <strain evidence="2 3">CIP 109853</strain>
    </source>
</reference>
<protein>
    <submittedName>
        <fullName evidence="2">ABC-type amino acid transport substrate-binding protein</fullName>
    </submittedName>
</protein>
<sequence length="264" mass="29978">MPPLLPLIACLLGACAVLLSVTASAQERVVHVGAVHFPPYVMKTEDAQPRALLPQLVDALNRVQTDFRFVTVPTSLARRFRDFETGRIDLALFENPAWGWQSMDYRDIDMGLEDAEVFVARQEATRTQTYFADLAGKRLALYNGYHYGFANFNADPSYLARHFNVVLTYSHDSNLLMLLHGRADIALVTRSYIDDFLARYPEYEAQLLISERIDQRYQHHALLRPEAPISAERFAELMEQLRVGGQLQAIFGRQHISVRPAVSP</sequence>
<organism evidence="2 3">
    <name type="scientific">Pseudomonas cuatrocienegasensis</name>
    <dbReference type="NCBI Taxonomy" id="543360"/>
    <lineage>
        <taxon>Bacteria</taxon>
        <taxon>Pseudomonadati</taxon>
        <taxon>Pseudomonadota</taxon>
        <taxon>Gammaproteobacteria</taxon>
        <taxon>Pseudomonadales</taxon>
        <taxon>Pseudomonadaceae</taxon>
        <taxon>Pseudomonas</taxon>
    </lineage>
</organism>
<dbReference type="RefSeq" id="WP_069516928.1">
    <property type="nucleotide sequence ID" value="NZ_FOFP01000001.1"/>
</dbReference>
<feature type="chain" id="PRO_5046092313" evidence="1">
    <location>
        <begin position="26"/>
        <end position="264"/>
    </location>
</feature>
<dbReference type="EMBL" id="FOFP01000001">
    <property type="protein sequence ID" value="SEP66096.1"/>
    <property type="molecule type" value="Genomic_DNA"/>
</dbReference>
<gene>
    <name evidence="2" type="ORF">SAMN05216600_101240</name>
</gene>
<dbReference type="Proteomes" id="UP000198512">
    <property type="component" value="Unassembled WGS sequence"/>
</dbReference>
<keyword evidence="1" id="KW-0732">Signal</keyword>
<dbReference type="Gene3D" id="3.40.190.10">
    <property type="entry name" value="Periplasmic binding protein-like II"/>
    <property type="match status" value="2"/>
</dbReference>
<feature type="signal peptide" evidence="1">
    <location>
        <begin position="1"/>
        <end position="25"/>
    </location>
</feature>
<evidence type="ECO:0000256" key="1">
    <source>
        <dbReference type="SAM" id="SignalP"/>
    </source>
</evidence>